<dbReference type="EMBL" id="KL367534">
    <property type="protein sequence ID" value="KFD65690.1"/>
    <property type="molecule type" value="Genomic_DNA"/>
</dbReference>
<feature type="non-terminal residue" evidence="1">
    <location>
        <position position="152"/>
    </location>
</feature>
<name>A0A085LX19_9BILA</name>
<sequence length="152" mass="17474">MTPLGPTGKTRICLTRVHSAKRCYQIEANNNAHEYCQEACHEVQHQRMRRGTMEQCSSRNLCFPKYHPTLQAMTSRYSEVVFIHILVDEVSELPLPRAIPIHAAYMVPPVTGNNPTIRIASTLETSSQQYHSGDYLLRWQQRDSQLRESSCE</sequence>
<accession>A0A085LX19</accession>
<evidence type="ECO:0000313" key="3">
    <source>
        <dbReference type="Proteomes" id="UP000030764"/>
    </source>
</evidence>
<reference evidence="1 3" key="1">
    <citation type="journal article" date="2014" name="Nat. Genet.">
        <title>Genome and transcriptome of the porcine whipworm Trichuris suis.</title>
        <authorList>
            <person name="Jex A.R."/>
            <person name="Nejsum P."/>
            <person name="Schwarz E.M."/>
            <person name="Hu L."/>
            <person name="Young N.D."/>
            <person name="Hall R.S."/>
            <person name="Korhonen P.K."/>
            <person name="Liao S."/>
            <person name="Thamsborg S."/>
            <person name="Xia J."/>
            <person name="Xu P."/>
            <person name="Wang S."/>
            <person name="Scheerlinck J.P."/>
            <person name="Hofmann A."/>
            <person name="Sternberg P.W."/>
            <person name="Wang J."/>
            <person name="Gasser R.B."/>
        </authorList>
    </citation>
    <scope>NUCLEOTIDE SEQUENCE [LARGE SCALE GENOMIC DNA]</scope>
    <source>
        <strain evidence="2">DCEP-RM93F</strain>
        <strain evidence="1">DCEP-RM93M</strain>
    </source>
</reference>
<dbReference type="Proteomes" id="UP000030758">
    <property type="component" value="Unassembled WGS sequence"/>
</dbReference>
<keyword evidence="3" id="KW-1185">Reference proteome</keyword>
<proteinExistence type="predicted"/>
<gene>
    <name evidence="1" type="ORF">M513_09626</name>
    <name evidence="2" type="ORF">M514_09626</name>
</gene>
<evidence type="ECO:0000313" key="1">
    <source>
        <dbReference type="EMBL" id="KFD49515.1"/>
    </source>
</evidence>
<dbReference type="Proteomes" id="UP000030764">
    <property type="component" value="Unassembled WGS sequence"/>
</dbReference>
<evidence type="ECO:0000313" key="2">
    <source>
        <dbReference type="EMBL" id="KFD65690.1"/>
    </source>
</evidence>
<protein>
    <submittedName>
        <fullName evidence="1">Uncharacterized protein</fullName>
    </submittedName>
</protein>
<dbReference type="EMBL" id="KL363269">
    <property type="protein sequence ID" value="KFD49515.1"/>
    <property type="molecule type" value="Genomic_DNA"/>
</dbReference>
<organism evidence="1 3">
    <name type="scientific">Trichuris suis</name>
    <name type="common">pig whipworm</name>
    <dbReference type="NCBI Taxonomy" id="68888"/>
    <lineage>
        <taxon>Eukaryota</taxon>
        <taxon>Metazoa</taxon>
        <taxon>Ecdysozoa</taxon>
        <taxon>Nematoda</taxon>
        <taxon>Enoplea</taxon>
        <taxon>Dorylaimia</taxon>
        <taxon>Trichinellida</taxon>
        <taxon>Trichuridae</taxon>
        <taxon>Trichuris</taxon>
    </lineage>
</organism>
<dbReference type="AlphaFoldDB" id="A0A085LX19"/>